<dbReference type="InterPro" id="IPR049316">
    <property type="entry name" value="GDC-P_C"/>
</dbReference>
<feature type="modified residue" description="N6-(pyridoxal phosphate)lysine" evidence="6">
    <location>
        <position position="739"/>
    </location>
</feature>
<dbReference type="EC" id="1.4.4.2" evidence="7"/>
<dbReference type="InterPro" id="IPR015421">
    <property type="entry name" value="PyrdxlP-dep_Trfase_major"/>
</dbReference>
<dbReference type="GO" id="GO:0030170">
    <property type="term" value="F:pyridoxal phosphate binding"/>
    <property type="evidence" value="ECO:0007669"/>
    <property type="project" value="TreeGrafter"/>
</dbReference>
<comment type="cofactor">
    <cofactor evidence="1 6 7">
        <name>pyridoxal 5'-phosphate</name>
        <dbReference type="ChEBI" id="CHEBI:597326"/>
    </cofactor>
</comment>
<dbReference type="GO" id="GO:0004375">
    <property type="term" value="F:glycine dehydrogenase (decarboxylating) activity"/>
    <property type="evidence" value="ECO:0007669"/>
    <property type="project" value="UniProtKB-UniRule"/>
</dbReference>
<keyword evidence="7" id="KW-0809">Transit peptide</keyword>
<dbReference type="InterPro" id="IPR049315">
    <property type="entry name" value="GDC-P_N"/>
</dbReference>
<keyword evidence="7" id="KW-0496">Mitochondrion</keyword>
<dbReference type="FunFam" id="3.40.640.10:FF:000007">
    <property type="entry name" value="glycine dehydrogenase (Decarboxylating), mitochondrial"/>
    <property type="match status" value="1"/>
</dbReference>
<evidence type="ECO:0000256" key="7">
    <source>
        <dbReference type="RuleBase" id="RU364056"/>
    </source>
</evidence>
<dbReference type="Gene3D" id="3.40.640.10">
    <property type="entry name" value="Type I PLP-dependent aspartate aminotransferase-like (Major domain)"/>
    <property type="match status" value="2"/>
</dbReference>
<dbReference type="AlphaFoldDB" id="A0A0H5QTD2"/>
<evidence type="ECO:0000256" key="3">
    <source>
        <dbReference type="ARBA" id="ARBA00022898"/>
    </source>
</evidence>
<dbReference type="InterPro" id="IPR003437">
    <property type="entry name" value="GcvP"/>
</dbReference>
<proteinExistence type="inferred from homology"/>
<reference evidence="10" key="1">
    <citation type="submission" date="2015-04" db="EMBL/GenBank/DDBJ databases">
        <title>The genome sequence of the plant pathogenic Rhizarian Plasmodiophora brassicae reveals insights in its biotrophic life cycle and the origin of chitin synthesis.</title>
        <authorList>
            <person name="Schwelm A."/>
            <person name="Fogelqvist J."/>
            <person name="Knaust A."/>
            <person name="Julke S."/>
            <person name="Lilja T."/>
            <person name="Dhandapani V."/>
            <person name="Bonilla-Rosso G."/>
            <person name="Karlsson M."/>
            <person name="Shevchenko A."/>
            <person name="Choi S.R."/>
            <person name="Kim H.G."/>
            <person name="Park J.Y."/>
            <person name="Lim Y.P."/>
            <person name="Ludwig-Muller J."/>
            <person name="Dixelius C."/>
        </authorList>
    </citation>
    <scope>NUCLEOTIDE SEQUENCE</scope>
    <source>
        <tissue evidence="10">Potato root galls</tissue>
    </source>
</reference>
<dbReference type="Pfam" id="PF02347">
    <property type="entry name" value="GDC-P"/>
    <property type="match status" value="2"/>
</dbReference>
<evidence type="ECO:0000256" key="2">
    <source>
        <dbReference type="ARBA" id="ARBA00010756"/>
    </source>
</evidence>
<comment type="subcellular location">
    <subcellularLocation>
        <location evidence="7">Mitochondrion</location>
    </subcellularLocation>
</comment>
<dbReference type="PANTHER" id="PTHR11773">
    <property type="entry name" value="GLYCINE DEHYDROGENASE, DECARBOXYLATING"/>
    <property type="match status" value="1"/>
</dbReference>
<dbReference type="InterPro" id="IPR015422">
    <property type="entry name" value="PyrdxlP-dep_Trfase_small"/>
</dbReference>
<dbReference type="NCBIfam" id="NF003346">
    <property type="entry name" value="PRK04366.1"/>
    <property type="match status" value="1"/>
</dbReference>
<feature type="domain" description="Glycine cleavage system P-protein N-terminal" evidence="8">
    <location>
        <begin position="494"/>
        <end position="768"/>
    </location>
</feature>
<dbReference type="InterPro" id="IPR015424">
    <property type="entry name" value="PyrdxlP-dep_Trfase"/>
</dbReference>
<dbReference type="PANTHER" id="PTHR11773:SF1">
    <property type="entry name" value="GLYCINE DEHYDROGENASE (DECARBOXYLATING), MITOCHONDRIAL"/>
    <property type="match status" value="1"/>
</dbReference>
<dbReference type="SUPFAM" id="SSF53383">
    <property type="entry name" value="PLP-dependent transferases"/>
    <property type="match status" value="2"/>
</dbReference>
<dbReference type="CDD" id="cd00613">
    <property type="entry name" value="GDC-P"/>
    <property type="match status" value="2"/>
</dbReference>
<evidence type="ECO:0000256" key="5">
    <source>
        <dbReference type="ARBA" id="ARBA00049026"/>
    </source>
</evidence>
<dbReference type="GO" id="GO:0005960">
    <property type="term" value="C:glycine cleavage complex"/>
    <property type="evidence" value="ECO:0007669"/>
    <property type="project" value="TreeGrafter"/>
</dbReference>
<keyword evidence="4 7" id="KW-0560">Oxidoreductase</keyword>
<dbReference type="EMBL" id="HACM01004753">
    <property type="protein sequence ID" value="CRZ05195.1"/>
    <property type="molecule type" value="Transcribed_RNA"/>
</dbReference>
<comment type="catalytic activity">
    <reaction evidence="5 7">
        <text>N(6)-[(R)-lipoyl]-L-lysyl-[glycine-cleavage complex H protein] + glycine + H(+) = N(6)-[(R)-S(8)-aminomethyldihydrolipoyl]-L-lysyl-[glycine-cleavage complex H protein] + CO2</text>
        <dbReference type="Rhea" id="RHEA:24304"/>
        <dbReference type="Rhea" id="RHEA-COMP:10494"/>
        <dbReference type="Rhea" id="RHEA-COMP:10495"/>
        <dbReference type="ChEBI" id="CHEBI:15378"/>
        <dbReference type="ChEBI" id="CHEBI:16526"/>
        <dbReference type="ChEBI" id="CHEBI:57305"/>
        <dbReference type="ChEBI" id="CHEBI:83099"/>
        <dbReference type="ChEBI" id="CHEBI:83143"/>
        <dbReference type="EC" id="1.4.4.2"/>
    </reaction>
</comment>
<dbReference type="GO" id="GO:0005739">
    <property type="term" value="C:mitochondrion"/>
    <property type="evidence" value="ECO:0007669"/>
    <property type="project" value="UniProtKB-SubCell"/>
</dbReference>
<dbReference type="Gene3D" id="3.90.1150.10">
    <property type="entry name" value="Aspartate Aminotransferase, domain 1"/>
    <property type="match status" value="2"/>
</dbReference>
<evidence type="ECO:0000256" key="1">
    <source>
        <dbReference type="ARBA" id="ARBA00001933"/>
    </source>
</evidence>
<dbReference type="NCBIfam" id="TIGR00461">
    <property type="entry name" value="gcvP"/>
    <property type="match status" value="1"/>
</dbReference>
<keyword evidence="3 6" id="KW-0663">Pyridoxal phosphate</keyword>
<comment type="subunit">
    <text evidence="7">The glycine cleavage system is composed of four proteins: P, T, L and H.</text>
</comment>
<dbReference type="Pfam" id="PF21478">
    <property type="entry name" value="GcvP2_C"/>
    <property type="match status" value="1"/>
</dbReference>
<organism evidence="10">
    <name type="scientific">Spongospora subterranea</name>
    <dbReference type="NCBI Taxonomy" id="70186"/>
    <lineage>
        <taxon>Eukaryota</taxon>
        <taxon>Sar</taxon>
        <taxon>Rhizaria</taxon>
        <taxon>Endomyxa</taxon>
        <taxon>Phytomyxea</taxon>
        <taxon>Plasmodiophorida</taxon>
        <taxon>Plasmodiophoridae</taxon>
        <taxon>Spongospora</taxon>
    </lineage>
</organism>
<evidence type="ECO:0000313" key="10">
    <source>
        <dbReference type="EMBL" id="CRZ05195.1"/>
    </source>
</evidence>
<feature type="domain" description="Glycine dehydrogenase C-terminal" evidence="9">
    <location>
        <begin position="812"/>
        <end position="933"/>
    </location>
</feature>
<evidence type="ECO:0000256" key="4">
    <source>
        <dbReference type="ARBA" id="ARBA00023002"/>
    </source>
</evidence>
<comment type="function">
    <text evidence="7">The glycine cleavage system catalyzes the degradation of glycine.</text>
</comment>
<dbReference type="GO" id="GO:0016594">
    <property type="term" value="F:glycine binding"/>
    <property type="evidence" value="ECO:0007669"/>
    <property type="project" value="TreeGrafter"/>
</dbReference>
<dbReference type="InterPro" id="IPR020581">
    <property type="entry name" value="GDC_P"/>
</dbReference>
<dbReference type="GO" id="GO:0019464">
    <property type="term" value="P:glycine decarboxylation via glycine cleavage system"/>
    <property type="evidence" value="ECO:0007669"/>
    <property type="project" value="TreeGrafter"/>
</dbReference>
<sequence>MHRRFVRASIVQFHAGLCGGRGSQWRCMTVFQTHDSFLRRHIGSNEGDVEEMLKVVGVQSLSELTSQCVPQGIISKKPLKLPPAAGESDAISELKNIMKENRILRSHIGAGYYGTITPPVILRNILENPSWYTPYTPYQAEIAQGRLEMLLNYQTMVSDLTGLPVSNASLLDEGTAAAEAAVLAFNSSTNKKADTFFVSSKVHPQTIAVIRTRAEPLGLKIVVSESSSWKDFDNVCGVMVQYPDTTGILSDYEELCDKVHNAGGLVVAAADLLSLTLIKPPGEWGADVAVGNSQRFGVPLGYGGPHAAFFACKDELKRRAPGRIIGVSRDCNGRPALRMALQTREQHIRREKATSNICTAQALLANIAAAYAIYHGPEGLKAIAKKVLRATQVLRAGLVQLGVKCLGSERNSFDTVTFKGNAKSFATAGIRHGFNIRIISEEQVSISLDETVKAEQVQSILQAVSEAWKLNKPEDVSNILAKLNSAGADAVGLLSPKFIRQSQFLTHPVFNSHSSETQMLRYLQHLSNKDLSLANAMIPLGSCTMKLNATSEMIPITWPEVSNLHPFVPSNQAKGYKTVLSNLREYLSEITGFSDVSLQPNSGAQGEYAGLLCIRAYQKSIGNENRDVCLIPTSAHGTNPASAVLAGFKVVTVNCDKKGNISMSDLQEKVEANRDRLACIMVTYPSTHGVFEDTIKETCKIIHDNGGQVYMDGANMNAQVGLTKPGEIGADVCHLNLHKTFCIPHGGGGPGMGPIGVAAHLAPFLPGHCAVPDVGGEKAISAVSAAPYASASILPISWMYIRMMGPDGLKNATEMAILHANYMASRLSGAYDILYTGGQHNRVAHEFIIDLNPFKKYGIVEEDVAKRLMDYSFHGPTMSWPVVGTLMIEPTESEPKEEMDRFCDAMLAIRDEIEQVITGKVAPEDSVLKGAPHSMEMLLSDKWEKKYSREDAAYPVPSLRNRKFWSTVGRIDNVYGDRNVICQCPPLESYNN</sequence>
<evidence type="ECO:0000256" key="6">
    <source>
        <dbReference type="PIRSR" id="PIRSR603437-50"/>
    </source>
</evidence>
<dbReference type="HAMAP" id="MF_00711">
    <property type="entry name" value="GcvP"/>
    <property type="match status" value="1"/>
</dbReference>
<protein>
    <recommendedName>
        <fullName evidence="7">Glycine cleavage system P protein</fullName>
        <ecNumber evidence="7">1.4.4.2</ecNumber>
    </recommendedName>
</protein>
<evidence type="ECO:0000259" key="8">
    <source>
        <dbReference type="Pfam" id="PF02347"/>
    </source>
</evidence>
<accession>A0A0H5QTD2</accession>
<feature type="domain" description="Glycine cleavage system P-protein N-terminal" evidence="8">
    <location>
        <begin position="39"/>
        <end position="463"/>
    </location>
</feature>
<name>A0A0H5QTD2_9EUKA</name>
<evidence type="ECO:0000259" key="9">
    <source>
        <dbReference type="Pfam" id="PF21478"/>
    </source>
</evidence>
<dbReference type="FunFam" id="3.40.640.10:FF:000005">
    <property type="entry name" value="Glycine dehydrogenase (decarboxylating), mitochondrial"/>
    <property type="match status" value="1"/>
</dbReference>
<comment type="similarity">
    <text evidence="2 7">Belongs to the GcvP family.</text>
</comment>